<protein>
    <submittedName>
        <fullName evidence="2">Diguanylate cyclase</fullName>
    </submittedName>
</protein>
<evidence type="ECO:0000313" key="2">
    <source>
        <dbReference type="EMBL" id="AIR91219.1"/>
    </source>
</evidence>
<dbReference type="InterPro" id="IPR029016">
    <property type="entry name" value="GAF-like_dom_sf"/>
</dbReference>
<dbReference type="OrthoDB" id="8807260at2"/>
<dbReference type="SUPFAM" id="SSF55781">
    <property type="entry name" value="GAF domain-like"/>
    <property type="match status" value="1"/>
</dbReference>
<dbReference type="AlphaFoldDB" id="A0A089WVH7"/>
<dbReference type="PANTHER" id="PTHR43102">
    <property type="entry name" value="SLR1143 PROTEIN"/>
    <property type="match status" value="1"/>
</dbReference>
<dbReference type="STRING" id="157783.LK03_18950"/>
<dbReference type="Pfam" id="PF01590">
    <property type="entry name" value="GAF"/>
    <property type="match status" value="1"/>
</dbReference>
<dbReference type="RefSeq" id="WP_038413965.1">
    <property type="nucleotide sequence ID" value="NZ_CP009455.1"/>
</dbReference>
<dbReference type="Proteomes" id="UP000029493">
    <property type="component" value="Chromosome"/>
</dbReference>
<dbReference type="KEGG" id="psw:LK03_18950"/>
<dbReference type="SMART" id="SM00065">
    <property type="entry name" value="GAF"/>
    <property type="match status" value="1"/>
</dbReference>
<dbReference type="PANTHER" id="PTHR43102:SF2">
    <property type="entry name" value="GAF DOMAIN-CONTAINING PROTEIN"/>
    <property type="match status" value="1"/>
</dbReference>
<dbReference type="Gene3D" id="3.30.450.40">
    <property type="match status" value="1"/>
</dbReference>
<dbReference type="InterPro" id="IPR003018">
    <property type="entry name" value="GAF"/>
</dbReference>
<accession>A0A089WVH7</accession>
<feature type="domain" description="GAF" evidence="1">
    <location>
        <begin position="11"/>
        <end position="169"/>
    </location>
</feature>
<gene>
    <name evidence="2" type="ORF">LK03_18950</name>
</gene>
<evidence type="ECO:0000313" key="3">
    <source>
        <dbReference type="Proteomes" id="UP000029493"/>
    </source>
</evidence>
<organism evidence="2 3">
    <name type="scientific">Pseudomonas cremoricolorata</name>
    <dbReference type="NCBI Taxonomy" id="157783"/>
    <lineage>
        <taxon>Bacteria</taxon>
        <taxon>Pseudomonadati</taxon>
        <taxon>Pseudomonadota</taxon>
        <taxon>Gammaproteobacteria</taxon>
        <taxon>Pseudomonadales</taxon>
        <taxon>Pseudomonadaceae</taxon>
        <taxon>Pseudomonas</taxon>
    </lineage>
</organism>
<dbReference type="EMBL" id="CP009455">
    <property type="protein sequence ID" value="AIR91219.1"/>
    <property type="molecule type" value="Genomic_DNA"/>
</dbReference>
<reference evidence="2 3" key="1">
    <citation type="submission" date="2014-09" db="EMBL/GenBank/DDBJ databases">
        <authorList>
            <person name="Chan K.-G."/>
        </authorList>
    </citation>
    <scope>NUCLEOTIDE SEQUENCE [LARGE SCALE GENOMIC DNA]</scope>
    <source>
        <strain evidence="2 3">ND07</strain>
    </source>
</reference>
<proteinExistence type="predicted"/>
<dbReference type="eggNOG" id="COG2203">
    <property type="taxonomic scope" value="Bacteria"/>
</dbReference>
<sequence length="171" mass="18709">MSPTLFPQHSHLSGAERSAIAEIEGTTNILKLVLKFTAMPFAAIAKFDDNEWVICSALDRGDFGLEQGDAFPLERTVCSEFLHSPEALLVPSLEHDSRFADRPIVNQLGIDSYAGVPIFLPNGQLYGALCALDTRESYFDDPDLAEVLGLFARLVGCILYACMEDQAPQSV</sequence>
<keyword evidence="3" id="KW-1185">Reference proteome</keyword>
<name>A0A089WVH7_9PSED</name>
<evidence type="ECO:0000259" key="1">
    <source>
        <dbReference type="SMART" id="SM00065"/>
    </source>
</evidence>